<sequence>MCAPEYPPLDKDPHVLAYRYREYMQKYPPSKAHGERPNPYFESLLANQDDPPEYATDPRSRAIRYSKLHYECYYQKKDIAMIVDLLEDADDNYIYNYHSSRSATTAPFVPSTTFDPTSATCSNMPSLTNIILTSAFTATNLNTITTIPSLKVGANVHDRCNTLGSSEYIDFLESTCANFRIPVTTTIVVDKTTSTRVISVTSVTPMTTVTGSPPNFTSAVPFVTTTTTTTIPIPISSATTKIFTPTTNTNGVTTTIIPVSLTTTENLIPTTDANGVPTTLTSKVVSSASPSSTPEPSIGAAAAVDPPVVLGSVRAGLLDFGIGLVGLVLAEL</sequence>
<dbReference type="EMBL" id="MU005766">
    <property type="protein sequence ID" value="KAF2712378.1"/>
    <property type="molecule type" value="Genomic_DNA"/>
</dbReference>
<keyword evidence="2" id="KW-1185">Reference proteome</keyword>
<organism evidence="1 2">
    <name type="scientific">Pleomassaria siparia CBS 279.74</name>
    <dbReference type="NCBI Taxonomy" id="1314801"/>
    <lineage>
        <taxon>Eukaryota</taxon>
        <taxon>Fungi</taxon>
        <taxon>Dikarya</taxon>
        <taxon>Ascomycota</taxon>
        <taxon>Pezizomycotina</taxon>
        <taxon>Dothideomycetes</taxon>
        <taxon>Pleosporomycetidae</taxon>
        <taxon>Pleosporales</taxon>
        <taxon>Pleomassariaceae</taxon>
        <taxon>Pleomassaria</taxon>
    </lineage>
</organism>
<dbReference type="AlphaFoldDB" id="A0A6G1KHS4"/>
<dbReference type="OrthoDB" id="3775350at2759"/>
<dbReference type="Proteomes" id="UP000799428">
    <property type="component" value="Unassembled WGS sequence"/>
</dbReference>
<evidence type="ECO:0000313" key="2">
    <source>
        <dbReference type="Proteomes" id="UP000799428"/>
    </source>
</evidence>
<gene>
    <name evidence="1" type="ORF">K504DRAFT_531487</name>
</gene>
<reference evidence="1" key="1">
    <citation type="journal article" date="2020" name="Stud. Mycol.">
        <title>101 Dothideomycetes genomes: a test case for predicting lifestyles and emergence of pathogens.</title>
        <authorList>
            <person name="Haridas S."/>
            <person name="Albert R."/>
            <person name="Binder M."/>
            <person name="Bloem J."/>
            <person name="Labutti K."/>
            <person name="Salamov A."/>
            <person name="Andreopoulos B."/>
            <person name="Baker S."/>
            <person name="Barry K."/>
            <person name="Bills G."/>
            <person name="Bluhm B."/>
            <person name="Cannon C."/>
            <person name="Castanera R."/>
            <person name="Culley D."/>
            <person name="Daum C."/>
            <person name="Ezra D."/>
            <person name="Gonzalez J."/>
            <person name="Henrissat B."/>
            <person name="Kuo A."/>
            <person name="Liang C."/>
            <person name="Lipzen A."/>
            <person name="Lutzoni F."/>
            <person name="Magnuson J."/>
            <person name="Mondo S."/>
            <person name="Nolan M."/>
            <person name="Ohm R."/>
            <person name="Pangilinan J."/>
            <person name="Park H.-J."/>
            <person name="Ramirez L."/>
            <person name="Alfaro M."/>
            <person name="Sun H."/>
            <person name="Tritt A."/>
            <person name="Yoshinaga Y."/>
            <person name="Zwiers L.-H."/>
            <person name="Turgeon B."/>
            <person name="Goodwin S."/>
            <person name="Spatafora J."/>
            <person name="Crous P."/>
            <person name="Grigoriev I."/>
        </authorList>
    </citation>
    <scope>NUCLEOTIDE SEQUENCE</scope>
    <source>
        <strain evidence="1">CBS 279.74</strain>
    </source>
</reference>
<name>A0A6G1KHS4_9PLEO</name>
<protein>
    <submittedName>
        <fullName evidence="1">Uncharacterized protein</fullName>
    </submittedName>
</protein>
<evidence type="ECO:0000313" key="1">
    <source>
        <dbReference type="EMBL" id="KAF2712378.1"/>
    </source>
</evidence>
<accession>A0A6G1KHS4</accession>
<proteinExistence type="predicted"/>